<dbReference type="GO" id="GO:0005886">
    <property type="term" value="C:plasma membrane"/>
    <property type="evidence" value="ECO:0007669"/>
    <property type="project" value="TreeGrafter"/>
</dbReference>
<evidence type="ECO:0000256" key="7">
    <source>
        <dbReference type="SAM" id="Phobius"/>
    </source>
</evidence>
<reference evidence="9" key="1">
    <citation type="submission" date="2022-10" db="EMBL/GenBank/DDBJ databases">
        <title>Genome assembly of Pristionchus species.</title>
        <authorList>
            <person name="Yoshida K."/>
            <person name="Sommer R.J."/>
        </authorList>
    </citation>
    <scope>NUCLEOTIDE SEQUENCE [LARGE SCALE GENOMIC DNA]</scope>
    <source>
        <strain evidence="9">RS5460</strain>
    </source>
</reference>
<dbReference type="EMBL" id="BTRK01000006">
    <property type="protein sequence ID" value="GMR60930.1"/>
    <property type="molecule type" value="Genomic_DNA"/>
</dbReference>
<keyword evidence="4 7" id="KW-1133">Transmembrane helix</keyword>
<keyword evidence="5 7" id="KW-0472">Membrane</keyword>
<evidence type="ECO:0000313" key="9">
    <source>
        <dbReference type="Proteomes" id="UP001328107"/>
    </source>
</evidence>
<accession>A0AAN5IED3</accession>
<organism evidence="8 9">
    <name type="scientific">Pristionchus mayeri</name>
    <dbReference type="NCBI Taxonomy" id="1317129"/>
    <lineage>
        <taxon>Eukaryota</taxon>
        <taxon>Metazoa</taxon>
        <taxon>Ecdysozoa</taxon>
        <taxon>Nematoda</taxon>
        <taxon>Chromadorea</taxon>
        <taxon>Rhabditida</taxon>
        <taxon>Rhabditina</taxon>
        <taxon>Diplogasteromorpha</taxon>
        <taxon>Diplogasteroidea</taxon>
        <taxon>Neodiplogasteridae</taxon>
        <taxon>Pristionchus</taxon>
    </lineage>
</organism>
<dbReference type="PANTHER" id="PTHR19139:SF199">
    <property type="entry name" value="MIP17260P"/>
    <property type="match status" value="1"/>
</dbReference>
<dbReference type="Gene3D" id="1.20.1080.10">
    <property type="entry name" value="Glycerol uptake facilitator protein"/>
    <property type="match status" value="1"/>
</dbReference>
<sequence>MSHYLDEQAEFLMDRNGAYGTYPGRATAENNPRGILRKASDHYARPWTSNLPQTHSFASEMSEPSTGCGLFLDGFLRPAISEFLSVFTAVFLYLHVERELNARHIASVHRISILALVDSISTLTFMSAFKTVHLNPCITMAQLFSLSTSWFICGVLFLCQLGAATVAVAAHHVLSRSPPKLVIPNHDVTSDTNIAIINMMFCQLIGTLFVVICHLLSSVTLSRRSGSFRLGAFKENPLCLFCAVGLSSMLNLLHSTMDWNPLVALALSIYSFLSGESATFANLHLFWLGPIVGGLLACFLFRMLFTNDERRMFKCGDASPNEAMC</sequence>
<dbReference type="Proteomes" id="UP001328107">
    <property type="component" value="Unassembled WGS sequence"/>
</dbReference>
<feature type="transmembrane region" description="Helical" evidence="7">
    <location>
        <begin position="285"/>
        <end position="305"/>
    </location>
</feature>
<gene>
    <name evidence="8" type="ORF">PMAYCL1PPCAC_31125</name>
</gene>
<proteinExistence type="inferred from homology"/>
<dbReference type="PANTHER" id="PTHR19139">
    <property type="entry name" value="AQUAPORIN TRANSPORTER"/>
    <property type="match status" value="1"/>
</dbReference>
<evidence type="ECO:0000313" key="8">
    <source>
        <dbReference type="EMBL" id="GMR60930.1"/>
    </source>
</evidence>
<dbReference type="GO" id="GO:0015267">
    <property type="term" value="F:channel activity"/>
    <property type="evidence" value="ECO:0007669"/>
    <property type="project" value="InterPro"/>
</dbReference>
<dbReference type="InterPro" id="IPR000425">
    <property type="entry name" value="MIP"/>
</dbReference>
<evidence type="ECO:0000256" key="2">
    <source>
        <dbReference type="ARBA" id="ARBA00006175"/>
    </source>
</evidence>
<feature type="transmembrane region" description="Helical" evidence="7">
    <location>
        <begin position="194"/>
        <end position="217"/>
    </location>
</feature>
<dbReference type="SUPFAM" id="SSF81338">
    <property type="entry name" value="Aquaporin-like"/>
    <property type="match status" value="1"/>
</dbReference>
<comment type="similarity">
    <text evidence="2 6">Belongs to the MIP/aquaporin (TC 1.A.8) family.</text>
</comment>
<keyword evidence="9" id="KW-1185">Reference proteome</keyword>
<feature type="transmembrane region" description="Helical" evidence="7">
    <location>
        <begin position="238"/>
        <end position="257"/>
    </location>
</feature>
<keyword evidence="6" id="KW-0813">Transport</keyword>
<feature type="transmembrane region" description="Helical" evidence="7">
    <location>
        <begin position="79"/>
        <end position="96"/>
    </location>
</feature>
<evidence type="ECO:0000256" key="6">
    <source>
        <dbReference type="RuleBase" id="RU000477"/>
    </source>
</evidence>
<evidence type="ECO:0000256" key="3">
    <source>
        <dbReference type="ARBA" id="ARBA00022692"/>
    </source>
</evidence>
<dbReference type="AlphaFoldDB" id="A0AAN5IED3"/>
<dbReference type="PRINTS" id="PR00783">
    <property type="entry name" value="MINTRINSICP"/>
</dbReference>
<dbReference type="InterPro" id="IPR023271">
    <property type="entry name" value="Aquaporin-like"/>
</dbReference>
<comment type="subcellular location">
    <subcellularLocation>
        <location evidence="1">Membrane</location>
        <topology evidence="1">Multi-pass membrane protein</topology>
    </subcellularLocation>
</comment>
<comment type="caution">
    <text evidence="8">The sequence shown here is derived from an EMBL/GenBank/DDBJ whole genome shotgun (WGS) entry which is preliminary data.</text>
</comment>
<name>A0AAN5IED3_9BILA</name>
<evidence type="ECO:0000256" key="5">
    <source>
        <dbReference type="ARBA" id="ARBA00023136"/>
    </source>
</evidence>
<protein>
    <submittedName>
        <fullName evidence="8">Uncharacterized protein</fullName>
    </submittedName>
</protein>
<dbReference type="InterPro" id="IPR034294">
    <property type="entry name" value="Aquaporin_transptr"/>
</dbReference>
<evidence type="ECO:0000256" key="1">
    <source>
        <dbReference type="ARBA" id="ARBA00004141"/>
    </source>
</evidence>
<feature type="transmembrane region" description="Helical" evidence="7">
    <location>
        <begin position="150"/>
        <end position="174"/>
    </location>
</feature>
<evidence type="ECO:0000256" key="4">
    <source>
        <dbReference type="ARBA" id="ARBA00022989"/>
    </source>
</evidence>
<keyword evidence="3 6" id="KW-0812">Transmembrane</keyword>
<dbReference type="Pfam" id="PF00230">
    <property type="entry name" value="MIP"/>
    <property type="match status" value="1"/>
</dbReference>